<evidence type="ECO:0000313" key="1">
    <source>
        <dbReference type="EMBL" id="HIH07972.1"/>
    </source>
</evidence>
<dbReference type="SUPFAM" id="SSF88659">
    <property type="entry name" value="Sigma3 and sigma4 domains of RNA polymerase sigma factors"/>
    <property type="match status" value="1"/>
</dbReference>
<dbReference type="PANTHER" id="PTHR30603:SF47">
    <property type="entry name" value="RNA POLYMERASE SIGMA FACTOR SIGD, CHLOROPLASTIC"/>
    <property type="match status" value="1"/>
</dbReference>
<dbReference type="PANTHER" id="PTHR30603">
    <property type="entry name" value="RNA POLYMERASE SIGMA FACTOR RPO"/>
    <property type="match status" value="1"/>
</dbReference>
<gene>
    <name evidence="1" type="ORF">HA237_01230</name>
</gene>
<evidence type="ECO:0000313" key="2">
    <source>
        <dbReference type="Proteomes" id="UP000577419"/>
    </source>
</evidence>
<dbReference type="InterPro" id="IPR014284">
    <property type="entry name" value="RNA_pol_sigma-70_dom"/>
</dbReference>
<dbReference type="SUPFAM" id="SSF88946">
    <property type="entry name" value="Sigma2 domain of RNA polymerase sigma factors"/>
    <property type="match status" value="1"/>
</dbReference>
<dbReference type="EMBL" id="DUFG01000007">
    <property type="protein sequence ID" value="HIH07972.1"/>
    <property type="molecule type" value="Genomic_DNA"/>
</dbReference>
<dbReference type="GO" id="GO:0003700">
    <property type="term" value="F:DNA-binding transcription factor activity"/>
    <property type="evidence" value="ECO:0007669"/>
    <property type="project" value="InterPro"/>
</dbReference>
<sequence length="404" mass="46660">MGQSPLKQYSRDLRRITIPSKQEYAELFREYKKTRNPAKKTELKKRIAEGVLPFIIQIVGRQWTKVYHLRGKKFSSAISLEDLIQSANERLLTYIIDDYEPNKGAAFTTYVEKSIRNHVRRIVDTEGPHLTLPFAVEERRRDTGLAQQFEREHGRAARSAKEFRAFAIKSGIKNPNRVSRPTHSTRVYVADIREPLSLDAPVPIDHSAQTSDKLFHDIIRDKRKPLKPQFDYIEEREHRKLIRKAVAGLSGKQKQLMEMALLPGENPKTVKYFASRLGITREGTRRIWADARVNMVKQFPELREVIPTQSGSIQPGDISKRTLTLRQRKELTKTIENFSGLEQRIIRITFLGPRILSEVEAADAALIPIVRISGAIRRIREYARKGNNQTLKSVFGKHRKRPKK</sequence>
<accession>A0A7J4IRC3</accession>
<dbReference type="NCBIfam" id="TIGR02937">
    <property type="entry name" value="sigma70-ECF"/>
    <property type="match status" value="1"/>
</dbReference>
<comment type="caution">
    <text evidence="1">The sequence shown here is derived from an EMBL/GenBank/DDBJ whole genome shotgun (WGS) entry which is preliminary data.</text>
</comment>
<dbReference type="Gene3D" id="1.20.120.1810">
    <property type="match status" value="1"/>
</dbReference>
<dbReference type="InterPro" id="IPR050239">
    <property type="entry name" value="Sigma-70_RNA_pol_init_factors"/>
</dbReference>
<dbReference type="GO" id="GO:0006352">
    <property type="term" value="P:DNA-templated transcription initiation"/>
    <property type="evidence" value="ECO:0007669"/>
    <property type="project" value="InterPro"/>
</dbReference>
<organism evidence="1 2">
    <name type="scientific">Candidatus Iainarchaeum sp</name>
    <dbReference type="NCBI Taxonomy" id="3101447"/>
    <lineage>
        <taxon>Archaea</taxon>
        <taxon>Candidatus Iainarchaeota</taxon>
        <taxon>Candidatus Iainarchaeia</taxon>
        <taxon>Candidatus Iainarchaeales</taxon>
        <taxon>Candidatus Iainarchaeaceae</taxon>
        <taxon>Candidatus Iainarchaeum</taxon>
    </lineage>
</organism>
<protein>
    <submittedName>
        <fullName evidence="1">Sigma-70 family RNA polymerase sigma factor</fullName>
    </submittedName>
</protein>
<dbReference type="AlphaFoldDB" id="A0A7J4IRC3"/>
<name>A0A7J4IRC3_9ARCH</name>
<proteinExistence type="predicted"/>
<reference evidence="2" key="1">
    <citation type="journal article" date="2020" name="bioRxiv">
        <title>A rank-normalized archaeal taxonomy based on genome phylogeny resolves widespread incomplete and uneven classifications.</title>
        <authorList>
            <person name="Rinke C."/>
            <person name="Chuvochina M."/>
            <person name="Mussig A.J."/>
            <person name="Chaumeil P.-A."/>
            <person name="Waite D.W."/>
            <person name="Whitman W.B."/>
            <person name="Parks D.H."/>
            <person name="Hugenholtz P."/>
        </authorList>
    </citation>
    <scope>NUCLEOTIDE SEQUENCE [LARGE SCALE GENOMIC DNA]</scope>
</reference>
<dbReference type="InterPro" id="IPR013325">
    <property type="entry name" value="RNA_pol_sigma_r2"/>
</dbReference>
<dbReference type="Proteomes" id="UP000577419">
    <property type="component" value="Unassembled WGS sequence"/>
</dbReference>
<dbReference type="InterPro" id="IPR013324">
    <property type="entry name" value="RNA_pol_sigma_r3/r4-like"/>
</dbReference>